<dbReference type="SMART" id="SM00184">
    <property type="entry name" value="RING"/>
    <property type="match status" value="1"/>
</dbReference>
<dbReference type="GO" id="GO:0008270">
    <property type="term" value="F:zinc ion binding"/>
    <property type="evidence" value="ECO:0007669"/>
    <property type="project" value="UniProtKB-KW"/>
</dbReference>
<dbReference type="PROSITE" id="PS51125">
    <property type="entry name" value="NHL"/>
    <property type="match status" value="2"/>
</dbReference>
<feature type="region of interest" description="Disordered" evidence="6">
    <location>
        <begin position="1455"/>
        <end position="1479"/>
    </location>
</feature>
<feature type="compositionally biased region" description="Polar residues" evidence="6">
    <location>
        <begin position="1470"/>
        <end position="1479"/>
    </location>
</feature>
<feature type="repeat" description="NHL" evidence="5">
    <location>
        <begin position="1362"/>
        <end position="1405"/>
    </location>
</feature>
<gene>
    <name evidence="8" type="ORF">LSH36_150g03046</name>
</gene>
<feature type="region of interest" description="Disordered" evidence="6">
    <location>
        <begin position="1108"/>
        <end position="1165"/>
    </location>
</feature>
<dbReference type="PANTHER" id="PTHR24104">
    <property type="entry name" value="E3 UBIQUITIN-PROTEIN LIGASE NHLRC1-RELATED"/>
    <property type="match status" value="1"/>
</dbReference>
<feature type="compositionally biased region" description="Polar residues" evidence="6">
    <location>
        <begin position="277"/>
        <end position="287"/>
    </location>
</feature>
<feature type="compositionally biased region" description="Polar residues" evidence="6">
    <location>
        <begin position="444"/>
        <end position="499"/>
    </location>
</feature>
<feature type="compositionally biased region" description="Polar residues" evidence="6">
    <location>
        <begin position="994"/>
        <end position="1003"/>
    </location>
</feature>
<dbReference type="PROSITE" id="PS50089">
    <property type="entry name" value="ZF_RING_2"/>
    <property type="match status" value="1"/>
</dbReference>
<dbReference type="Gene3D" id="2.120.10.30">
    <property type="entry name" value="TolB, C-terminal domain"/>
    <property type="match status" value="2"/>
</dbReference>
<feature type="compositionally biased region" description="Low complexity" evidence="6">
    <location>
        <begin position="500"/>
        <end position="515"/>
    </location>
</feature>
<keyword evidence="1" id="KW-0677">Repeat</keyword>
<keyword evidence="9" id="KW-1185">Reference proteome</keyword>
<evidence type="ECO:0000313" key="9">
    <source>
        <dbReference type="Proteomes" id="UP001208570"/>
    </source>
</evidence>
<comment type="caution">
    <text evidence="8">The sequence shown here is derived from an EMBL/GenBank/DDBJ whole genome shotgun (WGS) entry which is preliminary data.</text>
</comment>
<feature type="compositionally biased region" description="Low complexity" evidence="6">
    <location>
        <begin position="402"/>
        <end position="432"/>
    </location>
</feature>
<feature type="domain" description="RING-type" evidence="7">
    <location>
        <begin position="18"/>
        <end position="66"/>
    </location>
</feature>
<feature type="region of interest" description="Disordered" evidence="6">
    <location>
        <begin position="1062"/>
        <end position="1090"/>
    </location>
</feature>
<dbReference type="SUPFAM" id="SSF101898">
    <property type="entry name" value="NHL repeat"/>
    <property type="match status" value="1"/>
</dbReference>
<dbReference type="InterPro" id="IPR013083">
    <property type="entry name" value="Znf_RING/FYVE/PHD"/>
</dbReference>
<dbReference type="Proteomes" id="UP001208570">
    <property type="component" value="Unassembled WGS sequence"/>
</dbReference>
<dbReference type="GO" id="GO:0000209">
    <property type="term" value="P:protein polyubiquitination"/>
    <property type="evidence" value="ECO:0007669"/>
    <property type="project" value="TreeGrafter"/>
</dbReference>
<feature type="compositionally biased region" description="Polar residues" evidence="6">
    <location>
        <begin position="712"/>
        <end position="734"/>
    </location>
</feature>
<feature type="compositionally biased region" description="Polar residues" evidence="6">
    <location>
        <begin position="865"/>
        <end position="875"/>
    </location>
</feature>
<feature type="compositionally biased region" description="Basic and acidic residues" evidence="6">
    <location>
        <begin position="246"/>
        <end position="256"/>
    </location>
</feature>
<dbReference type="EMBL" id="JAODUP010000150">
    <property type="protein sequence ID" value="KAK2159598.1"/>
    <property type="molecule type" value="Genomic_DNA"/>
</dbReference>
<organism evidence="8 9">
    <name type="scientific">Paralvinella palmiformis</name>
    <dbReference type="NCBI Taxonomy" id="53620"/>
    <lineage>
        <taxon>Eukaryota</taxon>
        <taxon>Metazoa</taxon>
        <taxon>Spiralia</taxon>
        <taxon>Lophotrochozoa</taxon>
        <taxon>Annelida</taxon>
        <taxon>Polychaeta</taxon>
        <taxon>Sedentaria</taxon>
        <taxon>Canalipalpata</taxon>
        <taxon>Terebellida</taxon>
        <taxon>Terebelliformia</taxon>
        <taxon>Alvinellidae</taxon>
        <taxon>Paralvinella</taxon>
    </lineage>
</organism>
<dbReference type="InterPro" id="IPR001258">
    <property type="entry name" value="NHL_repeat"/>
</dbReference>
<feature type="compositionally biased region" description="Basic and acidic residues" evidence="6">
    <location>
        <begin position="882"/>
        <end position="895"/>
    </location>
</feature>
<evidence type="ECO:0000259" key="7">
    <source>
        <dbReference type="PROSITE" id="PS50089"/>
    </source>
</evidence>
<evidence type="ECO:0000256" key="2">
    <source>
        <dbReference type="ARBA" id="ARBA00022771"/>
    </source>
</evidence>
<feature type="compositionally biased region" description="Polar residues" evidence="6">
    <location>
        <begin position="105"/>
        <end position="115"/>
    </location>
</feature>
<dbReference type="PANTHER" id="PTHR24104:SF51">
    <property type="entry name" value="SMP-30_GLUCONOLACTONASE_LRE-LIKE REGION DOMAIN-CONTAINING PROTEIN"/>
    <property type="match status" value="1"/>
</dbReference>
<dbReference type="Gene3D" id="3.30.40.10">
    <property type="entry name" value="Zinc/RING finger domain, C3HC4 (zinc finger)"/>
    <property type="match status" value="1"/>
</dbReference>
<feature type="compositionally biased region" description="Polar residues" evidence="6">
    <location>
        <begin position="1121"/>
        <end position="1138"/>
    </location>
</feature>
<reference evidence="8" key="1">
    <citation type="journal article" date="2023" name="Mol. Biol. Evol.">
        <title>Third-Generation Sequencing Reveals the Adaptive Role of the Epigenome in Three Deep-Sea Polychaetes.</title>
        <authorList>
            <person name="Perez M."/>
            <person name="Aroh O."/>
            <person name="Sun Y."/>
            <person name="Lan Y."/>
            <person name="Juniper S.K."/>
            <person name="Young C.R."/>
            <person name="Angers B."/>
            <person name="Qian P.Y."/>
        </authorList>
    </citation>
    <scope>NUCLEOTIDE SEQUENCE</scope>
    <source>
        <strain evidence="8">P08H-3</strain>
    </source>
</reference>
<feature type="compositionally biased region" description="Basic and acidic residues" evidence="6">
    <location>
        <begin position="1108"/>
        <end position="1120"/>
    </location>
</feature>
<evidence type="ECO:0000256" key="5">
    <source>
        <dbReference type="PROSITE-ProRule" id="PRU00504"/>
    </source>
</evidence>
<feature type="compositionally biased region" description="Basic and acidic residues" evidence="6">
    <location>
        <begin position="575"/>
        <end position="586"/>
    </location>
</feature>
<evidence type="ECO:0000256" key="3">
    <source>
        <dbReference type="ARBA" id="ARBA00022833"/>
    </source>
</evidence>
<dbReference type="InterPro" id="IPR050952">
    <property type="entry name" value="TRIM-NHL_E3_ligases"/>
</dbReference>
<proteinExistence type="predicted"/>
<accession>A0AAD9JW78</accession>
<feature type="compositionally biased region" description="Polar residues" evidence="6">
    <location>
        <begin position="356"/>
        <end position="378"/>
    </location>
</feature>
<feature type="region of interest" description="Disordered" evidence="6">
    <location>
        <begin position="156"/>
        <end position="686"/>
    </location>
</feature>
<sequence length="1479" mass="161598">MDKPFLIGSLLGKEELICLLCSEYFRDPRILPCQDTFCRKCLQTIFDEKQAKTSVKIASILCPKCHAVTALPDIGVSGFPLDVNIRKKKDEFMEKLLDSARPLSGEQSTTPNKSHSLPKMAKRLFEERQKEEEASKPSFMKHDWNTHILGSFDNVNTSNDDLDQLRRNRPTFSPGTRRHQLVDGLIRSRRERSPHVSTRNAPSATPRFTPIDPNLVEDSHTYRPFSGSRPARLASPRSKLNTGLHHKSDPGFDRTTFKSPTSPDGFLSPDFVPSPVPSTETNNNIPDSSKDAVSDIPEDFASSGRQSRSRRQVHFKDSQPGVIRKERETTKTSDPSEKFGKSPVIRDSKSDKTSTKRNTGSTHSDGTSITSDNTSTSYRPDMRQTGKISSVNKTVTDGNKVPSSFLKSSSSSSTISSSASPISSSSSKLSSSEWKAESHVGSRSPITPTSPLSHVTKTSPSMSHAEQINTDKPSVSSLHGKTSPQRRYTGSQQVPPSLRTSSSPIIASSSNTTPSKNIPSSPIGASSPRTAPSPIATSSPSHDPKLESVEFSESGRTSPGKVRRRPGIPSSLRSPTDKSRSPDGRRPYLSPTRGKVSPTLKTSPRGANTLPRNHKPNVFTFDSGHRAKNGCSEVVGEAPPSARTSTTPTCSGDNRKMYDNSSNVSRSSGHRTPLTDTPVSDDTTAHVKRDKEMGRVVGQAAEPVRRGLFEGQPSSVSTTRLHNSYQSSRGSSDKPTGFSGPNIKDPSANVVTVTGEGQRRSRVAEKTVNNEEASQRPGSKGKVYTTSVICDDDDTPSVESGRRARYRQDSTVTNTSINTSINATISTSKNQTGIITDNDDGSSRAKPPDGAAINTNRPGARLDNTPGSATTTRWTTPGVDQIKGRIDKDTSRDVDASNESVSDNTGLAGGSSGICPDRLRTTTTKARLTANIDVGSFIPTTVAEQNRINNLEEERDINERLRESYISDEDKRKKDAPKRDKYRSKVENWKCDSVTESNRTAKSATRDIPIFRKEPMNVESPSPVTSHGTGGYSCATANGLGGVSVSDKLGAINREGEVTGKIGDLITNSEDDSTELSGEDSGTQQESSWSAIYQDIYDDITREVSKEREKLGESKIDVSKENGTSADTLNNSYDTDQSSLRDDTTQTPGGRISSKERKLGGATRLVEPEVEVTLEEEEDMTPEKPVYSTTELWCVEKREYEMPTSLVILSNGTTVVAEFNSGRLQYYDDTGTFVHNVDGVKPFCITASGEDHVIVADRRHKTVRGFDQYGVDTIQWEDNQFKWISGIGCLSDGHLVIYNRDNYKVGIYNKSGDKLSEFGSYGERDTQLCMADFLAVDSNDRILLCDSGNHCIKIFDVGGRFLLKFGVRGHKNGQMEWPKGVCCDNNDNIIVADNRNARVSLYSPDGEFIQHLVKNVANPYGVCLSRDNTLLGVTHYALTGYSQLAMYKLTDFVPSDTSDEPETRTDVTAIGQSATDTAE</sequence>
<feature type="region of interest" description="Disordered" evidence="6">
    <location>
        <begin position="994"/>
        <end position="1029"/>
    </location>
</feature>
<dbReference type="Pfam" id="PF01436">
    <property type="entry name" value="NHL"/>
    <property type="match status" value="1"/>
</dbReference>
<feature type="compositionally biased region" description="Low complexity" evidence="6">
    <location>
        <begin position="525"/>
        <end position="541"/>
    </location>
</feature>
<evidence type="ECO:0000256" key="1">
    <source>
        <dbReference type="ARBA" id="ARBA00022737"/>
    </source>
</evidence>
<feature type="compositionally biased region" description="Low complexity" evidence="6">
    <location>
        <begin position="638"/>
        <end position="649"/>
    </location>
</feature>
<name>A0AAD9JW78_9ANNE</name>
<feature type="compositionally biased region" description="Basic and acidic residues" evidence="6">
    <location>
        <begin position="757"/>
        <end position="769"/>
    </location>
</feature>
<evidence type="ECO:0000313" key="8">
    <source>
        <dbReference type="EMBL" id="KAK2159598.1"/>
    </source>
</evidence>
<feature type="region of interest" description="Disordered" evidence="6">
    <location>
        <begin position="699"/>
        <end position="811"/>
    </location>
</feature>
<evidence type="ECO:0000256" key="6">
    <source>
        <dbReference type="SAM" id="MobiDB-lite"/>
    </source>
</evidence>
<feature type="region of interest" description="Disordered" evidence="6">
    <location>
        <begin position="100"/>
        <end position="119"/>
    </location>
</feature>
<keyword evidence="2 4" id="KW-0479">Metal-binding</keyword>
<feature type="repeat" description="NHL" evidence="5">
    <location>
        <begin position="1315"/>
        <end position="1358"/>
    </location>
</feature>
<feature type="compositionally biased region" description="Acidic residues" evidence="6">
    <location>
        <begin position="1069"/>
        <end position="1078"/>
    </location>
</feature>
<feature type="compositionally biased region" description="Polar residues" evidence="6">
    <location>
        <begin position="1080"/>
        <end position="1090"/>
    </location>
</feature>
<keyword evidence="3" id="KW-0862">Zinc</keyword>
<protein>
    <recommendedName>
        <fullName evidence="7">RING-type domain-containing protein</fullName>
    </recommendedName>
</protein>
<dbReference type="GO" id="GO:0043161">
    <property type="term" value="P:proteasome-mediated ubiquitin-dependent protein catabolic process"/>
    <property type="evidence" value="ECO:0007669"/>
    <property type="project" value="TreeGrafter"/>
</dbReference>
<dbReference type="InterPro" id="IPR011042">
    <property type="entry name" value="6-blade_b-propeller_TolB-like"/>
</dbReference>
<feature type="region of interest" description="Disordered" evidence="6">
    <location>
        <begin position="831"/>
        <end position="918"/>
    </location>
</feature>
<feature type="compositionally biased region" description="Basic and acidic residues" evidence="6">
    <location>
        <begin position="323"/>
        <end position="354"/>
    </location>
</feature>
<dbReference type="SUPFAM" id="SSF57850">
    <property type="entry name" value="RING/U-box"/>
    <property type="match status" value="1"/>
</dbReference>
<feature type="compositionally biased region" description="Polar residues" evidence="6">
    <location>
        <begin position="386"/>
        <end position="397"/>
    </location>
</feature>
<dbReference type="InterPro" id="IPR001841">
    <property type="entry name" value="Znf_RING"/>
</dbReference>
<dbReference type="GO" id="GO:0061630">
    <property type="term" value="F:ubiquitin protein ligase activity"/>
    <property type="evidence" value="ECO:0007669"/>
    <property type="project" value="TreeGrafter"/>
</dbReference>
<evidence type="ECO:0000256" key="4">
    <source>
        <dbReference type="PROSITE-ProRule" id="PRU00175"/>
    </source>
</evidence>
<keyword evidence="2 4" id="KW-0863">Zinc-finger</keyword>